<comment type="caution">
    <text evidence="5">The sequence shown here is derived from an EMBL/GenBank/DDBJ whole genome shotgun (WGS) entry which is preliminary data.</text>
</comment>
<dbReference type="AlphaFoldDB" id="A0A9D5JY21"/>
<dbReference type="InterPro" id="IPR029061">
    <property type="entry name" value="THDP-binding"/>
</dbReference>
<sequence length="345" mass="38591">MNPLEYASLWKPFRHDTSRTRDVLSFHQEYQDLLQNTERLAYLIRSYTVYEMTCAALGHPGGSFSEAEAIAVLFNYVLRFQPDAPQWPMRDVFYLSKCHACPSLYTALALFGYFPLQDLKGYGSWDSHLESHPDWTTTPGIEISGGSLGQIPGVAVGRALGIRRQGPDHNDRLVYALLGDGECNEGAVWEAFMAAGHYKLDNLVVIIDYNKVQAKGFINLDMSIEPFAEKLAAFQFDVYPTSNGHNVSELVDLFTRLRQQRRGKPIAIILNTIKGKKVCDCQYNPNWHTSAPRSVAAAAAWLDELWDQDGRRLGVPPEFPKALSDAIEIVGPKHANPDDISDAQA</sequence>
<proteinExistence type="inferred from homology"/>
<organism evidence="5 6">
    <name type="scientific">candidate division KSB3 bacterium</name>
    <dbReference type="NCBI Taxonomy" id="2044937"/>
    <lineage>
        <taxon>Bacteria</taxon>
        <taxon>candidate division KSB3</taxon>
    </lineage>
</organism>
<evidence type="ECO:0000256" key="1">
    <source>
        <dbReference type="ARBA" id="ARBA00001964"/>
    </source>
</evidence>
<name>A0A9D5JY21_9BACT</name>
<comment type="similarity">
    <text evidence="2">Belongs to the transketolase family.</text>
</comment>
<dbReference type="InterPro" id="IPR005474">
    <property type="entry name" value="Transketolase_N"/>
</dbReference>
<reference evidence="5" key="1">
    <citation type="submission" date="2019-11" db="EMBL/GenBank/DDBJ databases">
        <title>Microbial mats filling the niche in hypersaline microbial mats.</title>
        <authorList>
            <person name="Wong H.L."/>
            <person name="Macleod F.I."/>
            <person name="White R.A. III"/>
            <person name="Burns B.P."/>
        </authorList>
    </citation>
    <scope>NUCLEOTIDE SEQUENCE</scope>
    <source>
        <strain evidence="5">Rbin_158</strain>
    </source>
</reference>
<evidence type="ECO:0000259" key="4">
    <source>
        <dbReference type="Pfam" id="PF00456"/>
    </source>
</evidence>
<dbReference type="Proteomes" id="UP000649604">
    <property type="component" value="Unassembled WGS sequence"/>
</dbReference>
<evidence type="ECO:0000256" key="3">
    <source>
        <dbReference type="ARBA" id="ARBA00023052"/>
    </source>
</evidence>
<dbReference type="EMBL" id="WJJP01000497">
    <property type="protein sequence ID" value="MBD3325927.1"/>
    <property type="molecule type" value="Genomic_DNA"/>
</dbReference>
<protein>
    <submittedName>
        <fullName evidence="5">Transketolase</fullName>
    </submittedName>
</protein>
<dbReference type="CDD" id="cd02012">
    <property type="entry name" value="TPP_TK"/>
    <property type="match status" value="1"/>
</dbReference>
<keyword evidence="3" id="KW-0786">Thiamine pyrophosphate</keyword>
<accession>A0A9D5JY21</accession>
<dbReference type="Pfam" id="PF00456">
    <property type="entry name" value="Transketolase_N"/>
    <property type="match status" value="1"/>
</dbReference>
<evidence type="ECO:0000256" key="2">
    <source>
        <dbReference type="ARBA" id="ARBA00007131"/>
    </source>
</evidence>
<dbReference type="PANTHER" id="PTHR47514">
    <property type="entry name" value="TRANSKETOLASE N-TERMINAL SECTION-RELATED"/>
    <property type="match status" value="1"/>
</dbReference>
<feature type="domain" description="Transketolase N-terminal" evidence="4">
    <location>
        <begin position="39"/>
        <end position="289"/>
    </location>
</feature>
<evidence type="ECO:0000313" key="5">
    <source>
        <dbReference type="EMBL" id="MBD3325927.1"/>
    </source>
</evidence>
<dbReference type="SUPFAM" id="SSF52518">
    <property type="entry name" value="Thiamin diphosphate-binding fold (THDP-binding)"/>
    <property type="match status" value="1"/>
</dbReference>
<dbReference type="Gene3D" id="3.40.50.970">
    <property type="match status" value="1"/>
</dbReference>
<evidence type="ECO:0000313" key="6">
    <source>
        <dbReference type="Proteomes" id="UP000649604"/>
    </source>
</evidence>
<gene>
    <name evidence="5" type="ORF">GF339_15175</name>
</gene>
<dbReference type="PANTHER" id="PTHR47514:SF1">
    <property type="entry name" value="TRANSKETOLASE N-TERMINAL SECTION-RELATED"/>
    <property type="match status" value="1"/>
</dbReference>
<comment type="cofactor">
    <cofactor evidence="1">
        <name>thiamine diphosphate</name>
        <dbReference type="ChEBI" id="CHEBI:58937"/>
    </cofactor>
</comment>